<dbReference type="PANTHER" id="PTHR19443">
    <property type="entry name" value="HEXOKINASE"/>
    <property type="match status" value="1"/>
</dbReference>
<comment type="pathway">
    <text evidence="2">Carbohydrate metabolism; hexose metabolism.</text>
</comment>
<keyword evidence="4 12" id="KW-0808">Transferase</keyword>
<name>A0ABM0MCM3_SACKO</name>
<evidence type="ECO:0000256" key="9">
    <source>
        <dbReference type="ARBA" id="ARBA00044613"/>
    </source>
</evidence>
<dbReference type="InterPro" id="IPR001312">
    <property type="entry name" value="Hexokinase"/>
</dbReference>
<evidence type="ECO:0000313" key="17">
    <source>
        <dbReference type="RefSeq" id="XP_006817764.1"/>
    </source>
</evidence>
<dbReference type="GeneID" id="102807062"/>
<feature type="region of interest" description="Disordered" evidence="13">
    <location>
        <begin position="358"/>
        <end position="393"/>
    </location>
</feature>
<evidence type="ECO:0000256" key="3">
    <source>
        <dbReference type="ARBA" id="ARBA00009225"/>
    </source>
</evidence>
<keyword evidence="6 12" id="KW-0418">Kinase</keyword>
<evidence type="ECO:0000256" key="7">
    <source>
        <dbReference type="ARBA" id="ARBA00022840"/>
    </source>
</evidence>
<dbReference type="PRINTS" id="PR00475">
    <property type="entry name" value="HEXOKINASE"/>
</dbReference>
<keyword evidence="16" id="KW-1185">Reference proteome</keyword>
<comment type="catalytic activity">
    <reaction evidence="10">
        <text>D-fructose + ATP = D-fructose 6-phosphate + ADP + H(+)</text>
        <dbReference type="Rhea" id="RHEA:16125"/>
        <dbReference type="ChEBI" id="CHEBI:15378"/>
        <dbReference type="ChEBI" id="CHEBI:30616"/>
        <dbReference type="ChEBI" id="CHEBI:37721"/>
        <dbReference type="ChEBI" id="CHEBI:61527"/>
        <dbReference type="ChEBI" id="CHEBI:456216"/>
        <dbReference type="EC" id="2.7.1.1"/>
    </reaction>
    <physiologicalReaction direction="left-to-right" evidence="10">
        <dbReference type="Rhea" id="RHEA:16126"/>
    </physiologicalReaction>
</comment>
<dbReference type="InterPro" id="IPR022673">
    <property type="entry name" value="Hexokinase_C"/>
</dbReference>
<evidence type="ECO:0000259" key="15">
    <source>
        <dbReference type="Pfam" id="PF03727"/>
    </source>
</evidence>
<evidence type="ECO:0000256" key="2">
    <source>
        <dbReference type="ARBA" id="ARBA00005028"/>
    </source>
</evidence>
<comment type="pathway">
    <text evidence="1">Carbohydrate degradation; glycolysis; D-glyceraldehyde 3-phosphate and glycerone phosphate from D-glucose: step 1/4.</text>
</comment>
<dbReference type="PROSITE" id="PS51748">
    <property type="entry name" value="HEXOKINASE_2"/>
    <property type="match status" value="1"/>
</dbReference>
<sequence>ILTKWTKGFSASGVASQDVGVLLSESLKRKGVSNIELVAVVNDTTGALVSCAHQYPDCQVSLILGTGSNCSYMESLDNVELWTADQDGEPKQVIIDTEWGAFGDDGTIDEYRTNLDKELDNHTPNKGRQRFEKMISGLYLGEVVRLILKQLAEHKLIFDGVLSKELQTRSRFETRFISQIEEEAEEKYEICKQVLQELGIIEPTIEDCRIIKMVCQVVSTRAAWMAAAGLGAVVDKLGMKNTTVGMDGSLYLKHPTIHDIMRVAINELSPSTCVKFVHAEDGSGRGAALNPIDTSLNAIDTSQNSSDTSLNAIDTSQNSSDTLFNAIDTSQNSSDTSLNAIDTLHYPRDTSLNVIYTSQHPSDTSQNAIDTSQNSSDTSQNAIDASQNSSDAS</sequence>
<dbReference type="PANTHER" id="PTHR19443:SF16">
    <property type="entry name" value="HEXOKINASE TYPE 1-RELATED"/>
    <property type="match status" value="1"/>
</dbReference>
<dbReference type="Pfam" id="PF03727">
    <property type="entry name" value="Hexokinase_2"/>
    <property type="match status" value="1"/>
</dbReference>
<dbReference type="InterPro" id="IPR043129">
    <property type="entry name" value="ATPase_NBD"/>
</dbReference>
<dbReference type="InterPro" id="IPR022672">
    <property type="entry name" value="Hexokinase_N"/>
</dbReference>
<dbReference type="SUPFAM" id="SSF53067">
    <property type="entry name" value="Actin-like ATPase domain"/>
    <property type="match status" value="2"/>
</dbReference>
<proteinExistence type="inferred from homology"/>
<keyword evidence="7 12" id="KW-0067">ATP-binding</keyword>
<comment type="catalytic activity">
    <reaction evidence="11">
        <text>D-glucose + ATP = D-glucose 6-phosphate + ADP + H(+)</text>
        <dbReference type="Rhea" id="RHEA:17825"/>
        <dbReference type="ChEBI" id="CHEBI:4167"/>
        <dbReference type="ChEBI" id="CHEBI:15378"/>
        <dbReference type="ChEBI" id="CHEBI:30616"/>
        <dbReference type="ChEBI" id="CHEBI:61548"/>
        <dbReference type="ChEBI" id="CHEBI:456216"/>
        <dbReference type="EC" id="2.7.1.1"/>
    </reaction>
    <physiologicalReaction direction="left-to-right" evidence="11">
        <dbReference type="Rhea" id="RHEA:17826"/>
    </physiologicalReaction>
</comment>
<evidence type="ECO:0000256" key="5">
    <source>
        <dbReference type="ARBA" id="ARBA00022741"/>
    </source>
</evidence>
<evidence type="ECO:0000259" key="14">
    <source>
        <dbReference type="Pfam" id="PF00349"/>
    </source>
</evidence>
<feature type="domain" description="Hexokinase C-terminal" evidence="15">
    <location>
        <begin position="60"/>
        <end position="289"/>
    </location>
</feature>
<comment type="catalytic activity">
    <reaction evidence="9">
        <text>a D-hexose + ATP = a D-hexose 6-phosphate + ADP + H(+)</text>
        <dbReference type="Rhea" id="RHEA:22740"/>
        <dbReference type="ChEBI" id="CHEBI:4194"/>
        <dbReference type="ChEBI" id="CHEBI:15378"/>
        <dbReference type="ChEBI" id="CHEBI:30616"/>
        <dbReference type="ChEBI" id="CHEBI:229467"/>
        <dbReference type="ChEBI" id="CHEBI:456216"/>
        <dbReference type="EC" id="2.7.1.1"/>
    </reaction>
    <physiologicalReaction direction="left-to-right" evidence="9">
        <dbReference type="Rhea" id="RHEA:22741"/>
    </physiologicalReaction>
</comment>
<evidence type="ECO:0000256" key="10">
    <source>
        <dbReference type="ARBA" id="ARBA00047905"/>
    </source>
</evidence>
<dbReference type="Gene3D" id="3.40.367.20">
    <property type="match status" value="1"/>
</dbReference>
<keyword evidence="5 12" id="KW-0547">Nucleotide-binding</keyword>
<evidence type="ECO:0000256" key="11">
    <source>
        <dbReference type="ARBA" id="ARBA00048160"/>
    </source>
</evidence>
<evidence type="ECO:0000256" key="1">
    <source>
        <dbReference type="ARBA" id="ARBA00004888"/>
    </source>
</evidence>
<organism evidence="16 17">
    <name type="scientific">Saccoglossus kowalevskii</name>
    <name type="common">Acorn worm</name>
    <dbReference type="NCBI Taxonomy" id="10224"/>
    <lineage>
        <taxon>Eukaryota</taxon>
        <taxon>Metazoa</taxon>
        <taxon>Hemichordata</taxon>
        <taxon>Enteropneusta</taxon>
        <taxon>Harrimaniidae</taxon>
        <taxon>Saccoglossus</taxon>
    </lineage>
</organism>
<dbReference type="Pfam" id="PF00349">
    <property type="entry name" value="Hexokinase_1"/>
    <property type="match status" value="1"/>
</dbReference>
<dbReference type="RefSeq" id="XP_006817764.1">
    <property type="nucleotide sequence ID" value="XM_006817701.1"/>
</dbReference>
<evidence type="ECO:0000313" key="16">
    <source>
        <dbReference type="Proteomes" id="UP000694865"/>
    </source>
</evidence>
<dbReference type="EC" id="2.7.1.-" evidence="12"/>
<evidence type="ECO:0000256" key="4">
    <source>
        <dbReference type="ARBA" id="ARBA00022679"/>
    </source>
</evidence>
<feature type="domain" description="Hexokinase N-terminal" evidence="14">
    <location>
        <begin position="1"/>
        <end position="52"/>
    </location>
</feature>
<reference evidence="17" key="1">
    <citation type="submission" date="2025-08" db="UniProtKB">
        <authorList>
            <consortium name="RefSeq"/>
        </authorList>
    </citation>
    <scope>IDENTIFICATION</scope>
    <source>
        <tissue evidence="17">Testes</tissue>
    </source>
</reference>
<protein>
    <recommendedName>
        <fullName evidence="12">Phosphotransferase</fullName>
        <ecNumber evidence="12">2.7.1.-</ecNumber>
    </recommendedName>
</protein>
<accession>A0ABM0MCM3</accession>
<evidence type="ECO:0000256" key="6">
    <source>
        <dbReference type="ARBA" id="ARBA00022777"/>
    </source>
</evidence>
<comment type="similarity">
    <text evidence="3 12">Belongs to the hexokinase family.</text>
</comment>
<dbReference type="Proteomes" id="UP000694865">
    <property type="component" value="Unplaced"/>
</dbReference>
<feature type="non-terminal residue" evidence="17">
    <location>
        <position position="1"/>
    </location>
</feature>
<evidence type="ECO:0000256" key="12">
    <source>
        <dbReference type="RuleBase" id="RU362007"/>
    </source>
</evidence>
<evidence type="ECO:0000256" key="8">
    <source>
        <dbReference type="ARBA" id="ARBA00023152"/>
    </source>
</evidence>
<evidence type="ECO:0000256" key="13">
    <source>
        <dbReference type="SAM" id="MobiDB-lite"/>
    </source>
</evidence>
<keyword evidence="8 12" id="KW-0324">Glycolysis</keyword>
<dbReference type="Gene3D" id="3.30.420.40">
    <property type="match status" value="1"/>
</dbReference>
<gene>
    <name evidence="17" type="primary">LOC102807062</name>
</gene>